<dbReference type="PaxDb" id="522772-Dacet_0138"/>
<feature type="transmembrane region" description="Helical" evidence="6">
    <location>
        <begin position="382"/>
        <end position="404"/>
    </location>
</feature>
<dbReference type="GO" id="GO:0015385">
    <property type="term" value="F:sodium:proton antiporter activity"/>
    <property type="evidence" value="ECO:0007669"/>
    <property type="project" value="UniProtKB-UniRule"/>
</dbReference>
<feature type="transmembrane region" description="Helical" evidence="6">
    <location>
        <begin position="27"/>
        <end position="49"/>
    </location>
</feature>
<feature type="transmembrane region" description="Helical" evidence="6">
    <location>
        <begin position="190"/>
        <end position="209"/>
    </location>
</feature>
<dbReference type="Proteomes" id="UP000002012">
    <property type="component" value="Chromosome"/>
</dbReference>
<dbReference type="FunCoup" id="D4H1W6">
    <property type="interactions" value="86"/>
</dbReference>
<evidence type="ECO:0000256" key="6">
    <source>
        <dbReference type="HAMAP-Rule" id="MF_01844"/>
    </source>
</evidence>
<feature type="transmembrane region" description="Helical" evidence="6">
    <location>
        <begin position="101"/>
        <end position="123"/>
    </location>
</feature>
<dbReference type="InParanoid" id="D4H1W6"/>
<dbReference type="HOGENOM" id="CLU_015803_1_2_0"/>
<dbReference type="eggNOG" id="COG3004">
    <property type="taxonomic scope" value="Bacteria"/>
</dbReference>
<comment type="function">
    <text evidence="6">Na(+)/H(+) antiporter that extrudes sodium in exchange for external protons.</text>
</comment>
<protein>
    <recommendedName>
        <fullName evidence="6">Na(+)/H(+) antiporter NhaA</fullName>
    </recommendedName>
    <alternativeName>
        <fullName evidence="6">Sodium/proton antiporter NhaA</fullName>
    </alternativeName>
</protein>
<evidence type="ECO:0000313" key="8">
    <source>
        <dbReference type="Proteomes" id="UP000002012"/>
    </source>
</evidence>
<gene>
    <name evidence="6" type="primary">nhaA</name>
    <name evidence="7" type="ordered locus">Dacet_0138</name>
</gene>
<keyword evidence="3 6" id="KW-0812">Transmembrane</keyword>
<dbReference type="PANTHER" id="PTHR30341">
    <property type="entry name" value="SODIUM ION/PROTON ANTIPORTER NHAA-RELATED"/>
    <property type="match status" value="1"/>
</dbReference>
<keyword evidence="6" id="KW-0997">Cell inner membrane</keyword>
<name>D4H1W6_DENA2</name>
<feature type="transmembrane region" description="Helical" evidence="6">
    <location>
        <begin position="216"/>
        <end position="246"/>
    </location>
</feature>
<dbReference type="OrthoDB" id="9808135at2"/>
<dbReference type="GO" id="GO:0006885">
    <property type="term" value="P:regulation of pH"/>
    <property type="evidence" value="ECO:0007669"/>
    <property type="project" value="UniProtKB-UniRule"/>
</dbReference>
<dbReference type="KEGG" id="dap:Dacet_0138"/>
<keyword evidence="6" id="KW-0915">Sodium</keyword>
<dbReference type="InterPro" id="IPR023171">
    <property type="entry name" value="Na/H_antiporter_dom_sf"/>
</dbReference>
<dbReference type="Pfam" id="PF06965">
    <property type="entry name" value="Na_H_antiport_1"/>
    <property type="match status" value="1"/>
</dbReference>
<keyword evidence="6" id="KW-0813">Transport</keyword>
<keyword evidence="5 6" id="KW-0472">Membrane</keyword>
<evidence type="ECO:0000256" key="3">
    <source>
        <dbReference type="ARBA" id="ARBA00022692"/>
    </source>
</evidence>
<evidence type="ECO:0000256" key="5">
    <source>
        <dbReference type="ARBA" id="ARBA00023136"/>
    </source>
</evidence>
<evidence type="ECO:0000256" key="1">
    <source>
        <dbReference type="ARBA" id="ARBA00004429"/>
    </source>
</evidence>
<keyword evidence="6" id="KW-0050">Antiport</keyword>
<sequence precursor="true">MTINQAFRTIAIDPTTQFFKNQSSSSIIMLFSMAAAIILANSPYAGWYHNLWKTELGFALGEFTLYKSAHHWINDGLMGLFFLVIGLEIKREVLIGDLSSVRQALLPFIAAVGGAVVPALIYFALNRNGGNPDGWGVPMATDIAFAIGIMALLGSRVPVQIKIFITSLAVVDDMIAVIVIAVFYTSGLNIVYLAYAAGIIILLFIMNIGRVRSIMAYLIVGTMLWYFFLKSGIHATVAGVILALFIPSEPKIPFNVFNRSMRIFQAELANCQNIPKSEIPTKCQKHTLNKIIHACLSVYNPMSRLEYNLHGFSAFIIMPLFAFANTGVTIDSSALGSILSPVGLGIIFGLLIGKPVGIISFVKLGEHFKLISLPKEITRLHLLGAALLAGIGLTMSIFIASMAFDSADMNGAKISILSASVIAGIAGYFILRKAGSSENT</sequence>
<feature type="transmembrane region" description="Helical" evidence="6">
    <location>
        <begin position="411"/>
        <end position="431"/>
    </location>
</feature>
<reference evidence="7 8" key="1">
    <citation type="journal article" date="2010" name="Stand. Genomic Sci.">
        <title>Complete genome sequence of Denitrovibrio acetiphilus type strain (N2460).</title>
        <authorList>
            <person name="Kiss H."/>
            <person name="Lang E."/>
            <person name="Lapidus A."/>
            <person name="Copeland A."/>
            <person name="Nolan M."/>
            <person name="Glavina Del Rio T."/>
            <person name="Chen F."/>
            <person name="Lucas S."/>
            <person name="Tice H."/>
            <person name="Cheng J.F."/>
            <person name="Han C."/>
            <person name="Goodwin L."/>
            <person name="Pitluck S."/>
            <person name="Liolios K."/>
            <person name="Pati A."/>
            <person name="Ivanova N."/>
            <person name="Mavromatis K."/>
            <person name="Chen A."/>
            <person name="Palaniappan K."/>
            <person name="Land M."/>
            <person name="Hauser L."/>
            <person name="Chang Y.J."/>
            <person name="Jeffries C.D."/>
            <person name="Detter J.C."/>
            <person name="Brettin T."/>
            <person name="Spring S."/>
            <person name="Rohde M."/>
            <person name="Goker M."/>
            <person name="Woyke T."/>
            <person name="Bristow J."/>
            <person name="Eisen J.A."/>
            <person name="Markowitz V."/>
            <person name="Hugenholtz P."/>
            <person name="Kyrpides N.C."/>
            <person name="Klenk H.P."/>
        </authorList>
    </citation>
    <scope>NUCLEOTIDE SEQUENCE [LARGE SCALE GENOMIC DNA]</scope>
    <source>
        <strain evidence="8">DSM 12809 / NBRC 114555 / N2460</strain>
    </source>
</reference>
<dbReference type="HAMAP" id="MF_01844">
    <property type="entry name" value="NhaA"/>
    <property type="match status" value="1"/>
</dbReference>
<proteinExistence type="inferred from homology"/>
<accession>D4H1W6</accession>
<dbReference type="GO" id="GO:0005886">
    <property type="term" value="C:plasma membrane"/>
    <property type="evidence" value="ECO:0007669"/>
    <property type="project" value="UniProtKB-SubCell"/>
</dbReference>
<feature type="transmembrane region" description="Helical" evidence="6">
    <location>
        <begin position="342"/>
        <end position="362"/>
    </location>
</feature>
<organism evidence="7 8">
    <name type="scientific">Denitrovibrio acetiphilus (strain DSM 12809 / NBRC 114555 / N2460)</name>
    <dbReference type="NCBI Taxonomy" id="522772"/>
    <lineage>
        <taxon>Bacteria</taxon>
        <taxon>Pseudomonadati</taxon>
        <taxon>Deferribacterota</taxon>
        <taxon>Deferribacteres</taxon>
        <taxon>Deferribacterales</taxon>
        <taxon>Geovibrionaceae</taxon>
        <taxon>Denitrovibrio</taxon>
    </lineage>
</organism>
<keyword evidence="6" id="KW-0739">Sodium transport</keyword>
<comment type="similarity">
    <text evidence="6">Belongs to the NhaA Na(+)/H(+) (TC 2.A.33) antiporter family.</text>
</comment>
<dbReference type="RefSeq" id="WP_013009491.1">
    <property type="nucleotide sequence ID" value="NC_013943.1"/>
</dbReference>
<dbReference type="EMBL" id="CP001968">
    <property type="protein sequence ID" value="ADD66943.1"/>
    <property type="molecule type" value="Genomic_DNA"/>
</dbReference>
<keyword evidence="6" id="KW-0406">Ion transport</keyword>
<evidence type="ECO:0000256" key="2">
    <source>
        <dbReference type="ARBA" id="ARBA00022475"/>
    </source>
</evidence>
<evidence type="ECO:0000256" key="4">
    <source>
        <dbReference type="ARBA" id="ARBA00022989"/>
    </source>
</evidence>
<evidence type="ECO:0000313" key="7">
    <source>
        <dbReference type="EMBL" id="ADD66943.1"/>
    </source>
</evidence>
<dbReference type="AlphaFoldDB" id="D4H1W6"/>
<feature type="transmembrane region" description="Helical" evidence="6">
    <location>
        <begin position="309"/>
        <end position="330"/>
    </location>
</feature>
<dbReference type="STRING" id="522772.Dacet_0138"/>
<dbReference type="InterPro" id="IPR004670">
    <property type="entry name" value="NhaA"/>
</dbReference>
<feature type="transmembrane region" description="Helical" evidence="6">
    <location>
        <begin position="161"/>
        <end position="184"/>
    </location>
</feature>
<feature type="transmembrane region" description="Helical" evidence="6">
    <location>
        <begin position="135"/>
        <end position="154"/>
    </location>
</feature>
<comment type="catalytic activity">
    <reaction evidence="6">
        <text>Na(+)(in) + 2 H(+)(out) = Na(+)(out) + 2 H(+)(in)</text>
        <dbReference type="Rhea" id="RHEA:29251"/>
        <dbReference type="ChEBI" id="CHEBI:15378"/>
        <dbReference type="ChEBI" id="CHEBI:29101"/>
    </reaction>
</comment>
<keyword evidence="4 6" id="KW-1133">Transmembrane helix</keyword>
<comment type="subcellular location">
    <subcellularLocation>
        <location evidence="1 6">Cell inner membrane</location>
        <topology evidence="1 6">Multi-pass membrane protein</topology>
    </subcellularLocation>
</comment>
<keyword evidence="2 6" id="KW-1003">Cell membrane</keyword>
<keyword evidence="8" id="KW-1185">Reference proteome</keyword>
<dbReference type="PANTHER" id="PTHR30341:SF0">
    <property type="entry name" value="NA(+)_H(+) ANTIPORTER NHAA"/>
    <property type="match status" value="1"/>
</dbReference>
<dbReference type="Gene3D" id="1.20.1530.10">
    <property type="entry name" value="Na+/H+ antiporter like domain"/>
    <property type="match status" value="1"/>
</dbReference>
<dbReference type="NCBIfam" id="TIGR00773">
    <property type="entry name" value="NhaA"/>
    <property type="match status" value="1"/>
</dbReference>